<evidence type="ECO:0000256" key="1">
    <source>
        <dbReference type="SAM" id="MobiDB-lite"/>
    </source>
</evidence>
<reference evidence="2" key="1">
    <citation type="submission" date="2014-09" db="EMBL/GenBank/DDBJ databases">
        <authorList>
            <person name="Magalhaes I.L.F."/>
            <person name="Oliveira U."/>
            <person name="Santos F.R."/>
            <person name="Vidigal T.H.D.A."/>
            <person name="Brescovit A.D."/>
            <person name="Santos A.J."/>
        </authorList>
    </citation>
    <scope>NUCLEOTIDE SEQUENCE</scope>
    <source>
        <tissue evidence="2">Shoot tissue taken approximately 20 cm above the soil surface</tissue>
    </source>
</reference>
<name>A0A0A9A2A5_ARUDO</name>
<feature type="compositionally biased region" description="Basic residues" evidence="1">
    <location>
        <begin position="29"/>
        <end position="43"/>
    </location>
</feature>
<accession>A0A0A9A2A5</accession>
<reference evidence="2" key="2">
    <citation type="journal article" date="2015" name="Data Brief">
        <title>Shoot transcriptome of the giant reed, Arundo donax.</title>
        <authorList>
            <person name="Barrero R.A."/>
            <person name="Guerrero F.D."/>
            <person name="Moolhuijzen P."/>
            <person name="Goolsby J.A."/>
            <person name="Tidwell J."/>
            <person name="Bellgard S.E."/>
            <person name="Bellgard M.I."/>
        </authorList>
    </citation>
    <scope>NUCLEOTIDE SEQUENCE</scope>
    <source>
        <tissue evidence="2">Shoot tissue taken approximately 20 cm above the soil surface</tissue>
    </source>
</reference>
<feature type="compositionally biased region" description="Low complexity" evidence="1">
    <location>
        <begin position="44"/>
        <end position="58"/>
    </location>
</feature>
<protein>
    <submittedName>
        <fullName evidence="2">Uncharacterized protein</fullName>
    </submittedName>
</protein>
<proteinExistence type="predicted"/>
<organism evidence="2">
    <name type="scientific">Arundo donax</name>
    <name type="common">Giant reed</name>
    <name type="synonym">Donax arundinaceus</name>
    <dbReference type="NCBI Taxonomy" id="35708"/>
    <lineage>
        <taxon>Eukaryota</taxon>
        <taxon>Viridiplantae</taxon>
        <taxon>Streptophyta</taxon>
        <taxon>Embryophyta</taxon>
        <taxon>Tracheophyta</taxon>
        <taxon>Spermatophyta</taxon>
        <taxon>Magnoliopsida</taxon>
        <taxon>Liliopsida</taxon>
        <taxon>Poales</taxon>
        <taxon>Poaceae</taxon>
        <taxon>PACMAD clade</taxon>
        <taxon>Arundinoideae</taxon>
        <taxon>Arundineae</taxon>
        <taxon>Arundo</taxon>
    </lineage>
</organism>
<feature type="region of interest" description="Disordered" evidence="1">
    <location>
        <begin position="74"/>
        <end position="94"/>
    </location>
</feature>
<dbReference type="AlphaFoldDB" id="A0A0A9A2A5"/>
<evidence type="ECO:0000313" key="2">
    <source>
        <dbReference type="EMBL" id="JAD41172.1"/>
    </source>
</evidence>
<feature type="region of interest" description="Disordered" evidence="1">
    <location>
        <begin position="29"/>
        <end position="58"/>
    </location>
</feature>
<dbReference type="EMBL" id="GBRH01256723">
    <property type="protein sequence ID" value="JAD41172.1"/>
    <property type="molecule type" value="Transcribed_RNA"/>
</dbReference>
<sequence>MSPAPSSPTSAARWALAARPPRTRVWRCSRLPRPRVTPRRTSRRSSVPAPRGPRRPSLPLLACPVVQRRGYRPLASAAHLPRHPARAGARARLP</sequence>